<feature type="transmembrane region" description="Helical" evidence="5">
    <location>
        <begin position="73"/>
        <end position="93"/>
    </location>
</feature>
<evidence type="ECO:0000256" key="5">
    <source>
        <dbReference type="SAM" id="Phobius"/>
    </source>
</evidence>
<dbReference type="Pfam" id="PF04932">
    <property type="entry name" value="Wzy_C"/>
    <property type="match status" value="1"/>
</dbReference>
<keyword evidence="3 5" id="KW-1133">Transmembrane helix</keyword>
<dbReference type="PANTHER" id="PTHR37422:SF13">
    <property type="entry name" value="LIPOPOLYSACCHARIDE BIOSYNTHESIS PROTEIN PA4999-RELATED"/>
    <property type="match status" value="1"/>
</dbReference>
<evidence type="ECO:0000256" key="1">
    <source>
        <dbReference type="ARBA" id="ARBA00004141"/>
    </source>
</evidence>
<reference evidence="8" key="1">
    <citation type="submission" date="2015-07" db="EMBL/GenBank/DDBJ databases">
        <title>Draft genome sequence of a Pseudoalteromonas rubra strain, OCN096, isolated from Kaneohe Bay, Oahu, Hawaii.</title>
        <authorList>
            <person name="Beurmann S."/>
            <person name="Ushijima B."/>
            <person name="Belcaid M."/>
            <person name="Callahan S.M."/>
            <person name="Aeby G.S."/>
        </authorList>
    </citation>
    <scope>NUCLEOTIDE SEQUENCE [LARGE SCALE GENOMIC DNA]</scope>
    <source>
        <strain evidence="8">OCN096</strain>
    </source>
</reference>
<dbReference type="InterPro" id="IPR051533">
    <property type="entry name" value="WaaL-like"/>
</dbReference>
<feature type="transmembrane region" description="Helical" evidence="5">
    <location>
        <begin position="262"/>
        <end position="279"/>
    </location>
</feature>
<evidence type="ECO:0000259" key="6">
    <source>
        <dbReference type="Pfam" id="PF04932"/>
    </source>
</evidence>
<feature type="transmembrane region" description="Helical" evidence="5">
    <location>
        <begin position="105"/>
        <end position="124"/>
    </location>
</feature>
<feature type="transmembrane region" description="Helical" evidence="5">
    <location>
        <begin position="380"/>
        <end position="397"/>
    </location>
</feature>
<protein>
    <submittedName>
        <fullName evidence="7">Capsular biosynthesis protein</fullName>
    </submittedName>
</protein>
<dbReference type="AlphaFoldDB" id="A0A0L0EV10"/>
<organism evidence="7 8">
    <name type="scientific">Pseudoalteromonas rubra</name>
    <dbReference type="NCBI Taxonomy" id="43658"/>
    <lineage>
        <taxon>Bacteria</taxon>
        <taxon>Pseudomonadati</taxon>
        <taxon>Pseudomonadota</taxon>
        <taxon>Gammaproteobacteria</taxon>
        <taxon>Alteromonadales</taxon>
        <taxon>Pseudoalteromonadaceae</taxon>
        <taxon>Pseudoalteromonas</taxon>
    </lineage>
</organism>
<evidence type="ECO:0000313" key="8">
    <source>
        <dbReference type="Proteomes" id="UP000036850"/>
    </source>
</evidence>
<name>A0A0L0EV10_9GAMM</name>
<evidence type="ECO:0000313" key="7">
    <source>
        <dbReference type="EMBL" id="KNC68210.1"/>
    </source>
</evidence>
<dbReference type="InterPro" id="IPR007016">
    <property type="entry name" value="O-antigen_ligase-rel_domated"/>
</dbReference>
<keyword evidence="2 5" id="KW-0812">Transmembrane</keyword>
<dbReference type="RefSeq" id="WP_049863805.1">
    <property type="nucleotide sequence ID" value="NZ_RHIA01000014.1"/>
</dbReference>
<feature type="domain" description="O-antigen ligase-related" evidence="6">
    <location>
        <begin position="227"/>
        <end position="345"/>
    </location>
</feature>
<gene>
    <name evidence="7" type="ORF">AC626_06165</name>
</gene>
<evidence type="ECO:0000256" key="4">
    <source>
        <dbReference type="ARBA" id="ARBA00023136"/>
    </source>
</evidence>
<feature type="transmembrane region" description="Helical" evidence="5">
    <location>
        <begin position="345"/>
        <end position="373"/>
    </location>
</feature>
<evidence type="ECO:0000256" key="2">
    <source>
        <dbReference type="ARBA" id="ARBA00022692"/>
    </source>
</evidence>
<dbReference type="PANTHER" id="PTHR37422">
    <property type="entry name" value="TEICHURONIC ACID BIOSYNTHESIS PROTEIN TUAE"/>
    <property type="match status" value="1"/>
</dbReference>
<dbReference type="EMBL" id="LFZX01000031">
    <property type="protein sequence ID" value="KNC68210.1"/>
    <property type="molecule type" value="Genomic_DNA"/>
</dbReference>
<feature type="transmembrane region" description="Helical" evidence="5">
    <location>
        <begin position="131"/>
        <end position="155"/>
    </location>
</feature>
<dbReference type="GO" id="GO:0016020">
    <property type="term" value="C:membrane"/>
    <property type="evidence" value="ECO:0007669"/>
    <property type="project" value="UniProtKB-SubCell"/>
</dbReference>
<proteinExistence type="predicted"/>
<comment type="subcellular location">
    <subcellularLocation>
        <location evidence="1">Membrane</location>
        <topology evidence="1">Multi-pass membrane protein</topology>
    </subcellularLocation>
</comment>
<accession>A0A0L0EV10</accession>
<feature type="transmembrane region" description="Helical" evidence="5">
    <location>
        <begin position="225"/>
        <end position="255"/>
    </location>
</feature>
<keyword evidence="4 5" id="KW-0472">Membrane</keyword>
<feature type="transmembrane region" description="Helical" evidence="5">
    <location>
        <begin position="196"/>
        <end position="213"/>
    </location>
</feature>
<evidence type="ECO:0000256" key="3">
    <source>
        <dbReference type="ARBA" id="ARBA00022989"/>
    </source>
</evidence>
<dbReference type="Proteomes" id="UP000036850">
    <property type="component" value="Unassembled WGS sequence"/>
</dbReference>
<sequence>MLFTAYLPFKDKRFISTEEKLVWAGLVLTYPTFMLGMLYVMGSIIGWLIFMVVLMRCYLDLRAKPRPLSPMIWMWIIAMLLMLVALLVAHSEWSLGTGQTIKSTIGWMKGWALLAIFPVIAALAKIRKEVVIRGVCIVAIHTLIFSFISVAFYVVKLPGDIFLSPLKVIGGPGESFFMVSFYGINPETGAGRWRFFTPWAPAAGFMACIYLVFCLQETNSRIRRWAIAGCWAMLLLSQSRAGIAIFIMLFPLVLFSDKFKEPWMLLLLGITVPIILLLGEPIYNSIMDSYEAVKQQRPGSTRVRKALANIAIQRWQAEAPIWGHGIVERGPKMVEFMPIGSHHSWYGLLFVKGMVGAVALAVPMLVSSVYLLWASQDSKTAQTALCLMAVLVCYSFFENLEILSYLYWPALLWFGFAFSNKRSSMAM</sequence>
<dbReference type="OrthoDB" id="484624at2"/>
<comment type="caution">
    <text evidence="7">The sequence shown here is derived from an EMBL/GenBank/DDBJ whole genome shotgun (WGS) entry which is preliminary data.</text>
</comment>
<feature type="transmembrane region" description="Helical" evidence="5">
    <location>
        <begin position="403"/>
        <end position="419"/>
    </location>
</feature>